<evidence type="ECO:0000256" key="1">
    <source>
        <dbReference type="ARBA" id="ARBA00022679"/>
    </source>
</evidence>
<gene>
    <name evidence="3" type="ORF">CHH72_10940</name>
</gene>
<reference evidence="3 4" key="1">
    <citation type="submission" date="2017-07" db="EMBL/GenBank/DDBJ databases">
        <title>Isolation and whole genome analysis of endospore-forming bacteria from heroin.</title>
        <authorList>
            <person name="Kalinowski J."/>
            <person name="Ahrens B."/>
            <person name="Al-Dilaimi A."/>
            <person name="Winkler A."/>
            <person name="Wibberg D."/>
            <person name="Schleenbecker U."/>
            <person name="Ruckert C."/>
            <person name="Wolfel R."/>
            <person name="Grass G."/>
        </authorList>
    </citation>
    <scope>NUCLEOTIDE SEQUENCE [LARGE SCALE GENOMIC DNA]</scope>
    <source>
        <strain evidence="3 4">7539</strain>
    </source>
</reference>
<sequence length="157" mass="18418">MNMLIRESVQHDGPSVCKLMKEQGSPDDQHRLEHRFKRYSNDSHHYIAVAEEQDELIGYVWAQDFGVHLRTGTKLCRLQELYVLPEHRAKGAGRQLFKGVLRWSHIRQATWLQWHASFSASAFYEKLGYEPVHQEGQGFPCYEIDFSTKQRPHSRHA</sequence>
<dbReference type="SUPFAM" id="SSF55729">
    <property type="entry name" value="Acyl-CoA N-acyltransferases (Nat)"/>
    <property type="match status" value="1"/>
</dbReference>
<dbReference type="Proteomes" id="UP000216207">
    <property type="component" value="Unassembled WGS sequence"/>
</dbReference>
<dbReference type="PANTHER" id="PTHR43877">
    <property type="entry name" value="AMINOALKYLPHOSPHONATE N-ACETYLTRANSFERASE-RELATED-RELATED"/>
    <property type="match status" value="1"/>
</dbReference>
<evidence type="ECO:0000313" key="4">
    <source>
        <dbReference type="Proteomes" id="UP000216207"/>
    </source>
</evidence>
<name>A0A268NZF2_SHOCL</name>
<keyword evidence="1 3" id="KW-0808">Transferase</keyword>
<dbReference type="EMBL" id="NPCC01000012">
    <property type="protein sequence ID" value="PAE88882.1"/>
    <property type="molecule type" value="Genomic_DNA"/>
</dbReference>
<dbReference type="PROSITE" id="PS51186">
    <property type="entry name" value="GNAT"/>
    <property type="match status" value="1"/>
</dbReference>
<dbReference type="GO" id="GO:0016747">
    <property type="term" value="F:acyltransferase activity, transferring groups other than amino-acyl groups"/>
    <property type="evidence" value="ECO:0007669"/>
    <property type="project" value="InterPro"/>
</dbReference>
<organism evidence="3 4">
    <name type="scientific">Shouchella clausii</name>
    <name type="common">Alkalihalobacillus clausii</name>
    <dbReference type="NCBI Taxonomy" id="79880"/>
    <lineage>
        <taxon>Bacteria</taxon>
        <taxon>Bacillati</taxon>
        <taxon>Bacillota</taxon>
        <taxon>Bacilli</taxon>
        <taxon>Bacillales</taxon>
        <taxon>Bacillaceae</taxon>
        <taxon>Shouchella</taxon>
    </lineage>
</organism>
<dbReference type="InterPro" id="IPR016181">
    <property type="entry name" value="Acyl_CoA_acyltransferase"/>
</dbReference>
<dbReference type="Gene3D" id="3.40.630.30">
    <property type="match status" value="1"/>
</dbReference>
<dbReference type="RefSeq" id="WP_011248695.1">
    <property type="nucleotide sequence ID" value="NZ_BOQQ01000004.1"/>
</dbReference>
<dbReference type="CDD" id="cd04301">
    <property type="entry name" value="NAT_SF"/>
    <property type="match status" value="1"/>
</dbReference>
<protein>
    <submittedName>
        <fullName evidence="3">GNAT family N-acetyltransferase</fullName>
    </submittedName>
</protein>
<dbReference type="AlphaFoldDB" id="A0A268NZF2"/>
<evidence type="ECO:0000313" key="3">
    <source>
        <dbReference type="EMBL" id="PAE88882.1"/>
    </source>
</evidence>
<keyword evidence="2" id="KW-0012">Acyltransferase</keyword>
<dbReference type="InterPro" id="IPR050832">
    <property type="entry name" value="Bact_Acetyltransf"/>
</dbReference>
<accession>A0A268NZF2</accession>
<comment type="caution">
    <text evidence="3">The sequence shown here is derived from an EMBL/GenBank/DDBJ whole genome shotgun (WGS) entry which is preliminary data.</text>
</comment>
<evidence type="ECO:0000256" key="2">
    <source>
        <dbReference type="ARBA" id="ARBA00023315"/>
    </source>
</evidence>
<dbReference type="Pfam" id="PF13508">
    <property type="entry name" value="Acetyltransf_7"/>
    <property type="match status" value="1"/>
</dbReference>
<proteinExistence type="predicted"/>
<dbReference type="InterPro" id="IPR000182">
    <property type="entry name" value="GNAT_dom"/>
</dbReference>